<comment type="catalytic activity">
    <reaction evidence="7">
        <text>glyoxylate + L-alanine = glycine + pyruvate</text>
        <dbReference type="Rhea" id="RHEA:24248"/>
        <dbReference type="ChEBI" id="CHEBI:15361"/>
        <dbReference type="ChEBI" id="CHEBI:36655"/>
        <dbReference type="ChEBI" id="CHEBI:57305"/>
        <dbReference type="ChEBI" id="CHEBI:57972"/>
        <dbReference type="EC" id="2.6.1.44"/>
    </reaction>
</comment>
<dbReference type="EC" id="2.6.1.44" evidence="7"/>
<gene>
    <name evidence="12" type="ORF">BSL78_05529</name>
</gene>
<dbReference type="InterPro" id="IPR024169">
    <property type="entry name" value="SP_NH2Trfase/AEP_transaminase"/>
</dbReference>
<evidence type="ECO:0000256" key="8">
    <source>
        <dbReference type="PIRSR" id="PIRSR000524-1"/>
    </source>
</evidence>
<dbReference type="GO" id="GO:0019700">
    <property type="term" value="P:organic phosphonate catabolic process"/>
    <property type="evidence" value="ECO:0007669"/>
    <property type="project" value="InterPro"/>
</dbReference>
<dbReference type="Gene3D" id="3.90.1150.10">
    <property type="entry name" value="Aspartate Aminotransferase, domain 1"/>
    <property type="match status" value="1"/>
</dbReference>
<dbReference type="STRING" id="307972.A0A2G8LBB6"/>
<comment type="caution">
    <text evidence="12">The sequence shown here is derived from an EMBL/GenBank/DDBJ whole genome shotgun (WGS) entry which is preliminary data.</text>
</comment>
<dbReference type="InterPro" id="IPR000192">
    <property type="entry name" value="Aminotrans_V_dom"/>
</dbReference>
<reference evidence="12 13" key="1">
    <citation type="journal article" date="2017" name="PLoS Biol.">
        <title>The sea cucumber genome provides insights into morphological evolution and visceral regeneration.</title>
        <authorList>
            <person name="Zhang X."/>
            <person name="Sun L."/>
            <person name="Yuan J."/>
            <person name="Sun Y."/>
            <person name="Gao Y."/>
            <person name="Zhang L."/>
            <person name="Li S."/>
            <person name="Dai H."/>
            <person name="Hamel J.F."/>
            <person name="Liu C."/>
            <person name="Yu Y."/>
            <person name="Liu S."/>
            <person name="Lin W."/>
            <person name="Guo K."/>
            <person name="Jin S."/>
            <person name="Xu P."/>
            <person name="Storey K.B."/>
            <person name="Huan P."/>
            <person name="Zhang T."/>
            <person name="Zhou Y."/>
            <person name="Zhang J."/>
            <person name="Lin C."/>
            <person name="Li X."/>
            <person name="Xing L."/>
            <person name="Huo D."/>
            <person name="Sun M."/>
            <person name="Wang L."/>
            <person name="Mercier A."/>
            <person name="Li F."/>
            <person name="Yang H."/>
            <person name="Xiang J."/>
        </authorList>
    </citation>
    <scope>NUCLEOTIDE SEQUENCE [LARGE SCALE GENOMIC DNA]</scope>
    <source>
        <strain evidence="12">Shaxun</strain>
        <tissue evidence="12">Muscle</tissue>
    </source>
</reference>
<keyword evidence="3" id="KW-0808">Transferase</keyword>
<comment type="cofactor">
    <cofactor evidence="1 7 9">
        <name>pyridoxal 5'-phosphate</name>
        <dbReference type="ChEBI" id="CHEBI:597326"/>
    </cofactor>
</comment>
<dbReference type="InterPro" id="IPR012703">
    <property type="entry name" value="NH2EtPonate_pyrv_transaminase"/>
</dbReference>
<organism evidence="12 13">
    <name type="scientific">Stichopus japonicus</name>
    <name type="common">Sea cucumber</name>
    <dbReference type="NCBI Taxonomy" id="307972"/>
    <lineage>
        <taxon>Eukaryota</taxon>
        <taxon>Metazoa</taxon>
        <taxon>Echinodermata</taxon>
        <taxon>Eleutherozoa</taxon>
        <taxon>Echinozoa</taxon>
        <taxon>Holothuroidea</taxon>
        <taxon>Aspidochirotacea</taxon>
        <taxon>Aspidochirotida</taxon>
        <taxon>Stichopodidae</taxon>
        <taxon>Apostichopus</taxon>
    </lineage>
</organism>
<proteinExistence type="inferred from homology"/>
<dbReference type="PANTHER" id="PTHR42778:SF1">
    <property type="entry name" value="2-AMINOETHYLPHOSPHONATE--PYRUVATE TRANSAMINASE"/>
    <property type="match status" value="1"/>
</dbReference>
<dbReference type="OrthoDB" id="7403325at2759"/>
<dbReference type="InterPro" id="IPR015422">
    <property type="entry name" value="PyrdxlP-dep_Trfase_small"/>
</dbReference>
<dbReference type="InterPro" id="IPR015424">
    <property type="entry name" value="PyrdxlP-dep_Trfase"/>
</dbReference>
<evidence type="ECO:0000256" key="9">
    <source>
        <dbReference type="PIRSR" id="PIRSR000524-50"/>
    </source>
</evidence>
<dbReference type="NCBIfam" id="TIGR03301">
    <property type="entry name" value="PhnW-AepZ"/>
    <property type="match status" value="1"/>
</dbReference>
<evidence type="ECO:0000313" key="13">
    <source>
        <dbReference type="Proteomes" id="UP000230750"/>
    </source>
</evidence>
<evidence type="ECO:0000256" key="1">
    <source>
        <dbReference type="ARBA" id="ARBA00001933"/>
    </source>
</evidence>
<dbReference type="HAMAP" id="MF_01376">
    <property type="entry name" value="PhnW_aminotrans_5"/>
    <property type="match status" value="1"/>
</dbReference>
<evidence type="ECO:0000256" key="5">
    <source>
        <dbReference type="ARBA" id="ARBA00023317"/>
    </source>
</evidence>
<feature type="region of interest" description="Disordered" evidence="10">
    <location>
        <begin position="1"/>
        <end position="22"/>
    </location>
</feature>
<evidence type="ECO:0000256" key="2">
    <source>
        <dbReference type="ARBA" id="ARBA00022576"/>
    </source>
</evidence>
<dbReference type="PIRSF" id="PIRSF000524">
    <property type="entry name" value="SPT"/>
    <property type="match status" value="1"/>
</dbReference>
<evidence type="ECO:0000256" key="4">
    <source>
        <dbReference type="ARBA" id="ARBA00022898"/>
    </source>
</evidence>
<dbReference type="SUPFAM" id="SSF53383">
    <property type="entry name" value="PLP-dependent transferases"/>
    <property type="match status" value="1"/>
</dbReference>
<sequence>MEKGGNLTTFNGTGSPSAYPADKKLFTPGPLTTSATVKSVMLRDVGSRCEEMKSNTSWIRQKLVEIAGVSSDKYTCVPLQGSGSYTVEAVLNTTSKKDNARVLIIVNGRYGRRMVSMCEYMGVEVHPLFIDETEAVTGEMVRIFLQKDKNWTSVAIVHSETSSGTVNNVEEVGQVVKKECPGTFYIVDAMSSFGAIPLDMESGQIDFIVSSANKCLEGVPGFGYTICRKDILLQCKGRATSLCLDLVDQYVRLEETGQFRFTQPTHCLLAFRQAIEEFLKEGGVNGRAKRYKELHRILCDGMEQLGFKRYIPGKCQGYIITTFMSPQHENWSFETFNNRLLALGQSIYPGSTTKIKNTFRIGSIGRLFPDDMSHLIDCIKKVLSEMDIPVPVS</sequence>
<feature type="binding site" evidence="8">
    <location>
        <position position="360"/>
    </location>
    <ligand>
        <name>substrate</name>
    </ligand>
</feature>
<dbReference type="Proteomes" id="UP000230750">
    <property type="component" value="Unassembled WGS sequence"/>
</dbReference>
<dbReference type="GO" id="GO:0047304">
    <property type="term" value="F:2-aminoethylphosphonate-pyruvate transaminase activity"/>
    <property type="evidence" value="ECO:0007669"/>
    <property type="project" value="UniProtKB-EC"/>
</dbReference>
<comment type="catalytic activity">
    <reaction evidence="6">
        <text>(2-aminoethyl)phosphonate + pyruvate = phosphonoacetaldehyde + L-alanine</text>
        <dbReference type="Rhea" id="RHEA:17021"/>
        <dbReference type="ChEBI" id="CHEBI:15361"/>
        <dbReference type="ChEBI" id="CHEBI:57418"/>
        <dbReference type="ChEBI" id="CHEBI:57972"/>
        <dbReference type="ChEBI" id="CHEBI:58383"/>
        <dbReference type="EC" id="2.6.1.37"/>
    </reaction>
</comment>
<protein>
    <recommendedName>
        <fullName evidence="7">Alanine--glyoxylate aminotransferase</fullName>
        <ecNumber evidence="7">2.6.1.44</ecNumber>
    </recommendedName>
</protein>
<comment type="similarity">
    <text evidence="7">Belongs to the class-V pyridoxal-phosphate-dependent aminotransferase family.</text>
</comment>
<evidence type="ECO:0000259" key="11">
    <source>
        <dbReference type="Pfam" id="PF00266"/>
    </source>
</evidence>
<evidence type="ECO:0000256" key="7">
    <source>
        <dbReference type="PIRNR" id="PIRNR000524"/>
    </source>
</evidence>
<keyword evidence="2" id="KW-0032">Aminotransferase</keyword>
<keyword evidence="4 7" id="KW-0663">Pyridoxal phosphate</keyword>
<dbReference type="AlphaFoldDB" id="A0A2G8LBB6"/>
<dbReference type="EMBL" id="MRZV01000139">
    <property type="protein sequence ID" value="PIK57539.1"/>
    <property type="molecule type" value="Genomic_DNA"/>
</dbReference>
<evidence type="ECO:0000256" key="6">
    <source>
        <dbReference type="ARBA" id="ARBA00049460"/>
    </source>
</evidence>
<dbReference type="NCBIfam" id="NF010006">
    <property type="entry name" value="PRK13479.1"/>
    <property type="match status" value="1"/>
</dbReference>
<dbReference type="Pfam" id="PF00266">
    <property type="entry name" value="Aminotran_5"/>
    <property type="match status" value="1"/>
</dbReference>
<evidence type="ECO:0000256" key="10">
    <source>
        <dbReference type="SAM" id="MobiDB-lite"/>
    </source>
</evidence>
<keyword evidence="13" id="KW-1185">Reference proteome</keyword>
<keyword evidence="5" id="KW-0670">Pyruvate</keyword>
<accession>A0A2G8LBB6</accession>
<dbReference type="InterPro" id="IPR015421">
    <property type="entry name" value="PyrdxlP-dep_Trfase_major"/>
</dbReference>
<feature type="domain" description="Aminotransferase class V" evidence="11">
    <location>
        <begin position="42"/>
        <end position="316"/>
    </location>
</feature>
<dbReference type="GO" id="GO:0008453">
    <property type="term" value="F:alanine-glyoxylate transaminase activity"/>
    <property type="evidence" value="ECO:0007669"/>
    <property type="project" value="UniProtKB-EC"/>
</dbReference>
<evidence type="ECO:0000256" key="3">
    <source>
        <dbReference type="ARBA" id="ARBA00022679"/>
    </source>
</evidence>
<dbReference type="PANTHER" id="PTHR42778">
    <property type="entry name" value="2-AMINOETHYLPHOSPHONATE--PYRUVATE TRANSAMINASE"/>
    <property type="match status" value="1"/>
</dbReference>
<feature type="compositionally biased region" description="Polar residues" evidence="10">
    <location>
        <begin position="1"/>
        <end position="16"/>
    </location>
</feature>
<feature type="modified residue" description="N6-(pyridoxal phosphate)lysine" evidence="9">
    <location>
        <position position="214"/>
    </location>
</feature>
<evidence type="ECO:0000313" key="12">
    <source>
        <dbReference type="EMBL" id="PIK57539.1"/>
    </source>
</evidence>
<name>A0A2G8LBB6_STIJA</name>
<dbReference type="Gene3D" id="3.40.640.10">
    <property type="entry name" value="Type I PLP-dependent aspartate aminotransferase-like (Major domain)"/>
    <property type="match status" value="1"/>
</dbReference>